<proteinExistence type="predicted"/>
<organism evidence="1 2">
    <name type="scientific">Echria macrotheca</name>
    <dbReference type="NCBI Taxonomy" id="438768"/>
    <lineage>
        <taxon>Eukaryota</taxon>
        <taxon>Fungi</taxon>
        <taxon>Dikarya</taxon>
        <taxon>Ascomycota</taxon>
        <taxon>Pezizomycotina</taxon>
        <taxon>Sordariomycetes</taxon>
        <taxon>Sordariomycetidae</taxon>
        <taxon>Sordariales</taxon>
        <taxon>Schizotheciaceae</taxon>
        <taxon>Echria</taxon>
    </lineage>
</organism>
<sequence>MTEMEVLGSIAAAVGLADAGLRMLVGVYGLAMDLKEVPTRLRDIYQDIRGVGNFIADVQTELLRADSVFATASPAHLEHLRTRVDAITTCAGGLTRLLESLLVPTSSSRTKRTWKAMVSLSKQKEILSECERIGRLKHDLQLSLQNLGILMIHSNSRSLDQISATATLTEAKVDAVHPKLESLHDAVGSSSAAAVREIAHTVEPIAAAVTRVEATSERIEALAQSLHEILLSDSPDTKVTLYATGTEGRQAARQLGIVTFFPRH</sequence>
<name>A0AAJ0BAX1_9PEZI</name>
<evidence type="ECO:0000313" key="1">
    <source>
        <dbReference type="EMBL" id="KAK1753964.1"/>
    </source>
</evidence>
<reference evidence="1" key="1">
    <citation type="submission" date="2023-06" db="EMBL/GenBank/DDBJ databases">
        <title>Genome-scale phylogeny and comparative genomics of the fungal order Sordariales.</title>
        <authorList>
            <consortium name="Lawrence Berkeley National Laboratory"/>
            <person name="Hensen N."/>
            <person name="Bonometti L."/>
            <person name="Westerberg I."/>
            <person name="Brannstrom I.O."/>
            <person name="Guillou S."/>
            <person name="Cros-Aarteil S."/>
            <person name="Calhoun S."/>
            <person name="Haridas S."/>
            <person name="Kuo A."/>
            <person name="Mondo S."/>
            <person name="Pangilinan J."/>
            <person name="Riley R."/>
            <person name="Labutti K."/>
            <person name="Andreopoulos B."/>
            <person name="Lipzen A."/>
            <person name="Chen C."/>
            <person name="Yanf M."/>
            <person name="Daum C."/>
            <person name="Ng V."/>
            <person name="Clum A."/>
            <person name="Steindorff A."/>
            <person name="Ohm R."/>
            <person name="Martin F."/>
            <person name="Silar P."/>
            <person name="Natvig D."/>
            <person name="Lalanne C."/>
            <person name="Gautier V."/>
            <person name="Ament-Velasquez S.L."/>
            <person name="Kruys A."/>
            <person name="Hutchinson M.I."/>
            <person name="Powell A.J."/>
            <person name="Barry K."/>
            <person name="Miller A.N."/>
            <person name="Grigoriev I.V."/>
            <person name="Debuchy R."/>
            <person name="Gladieux P."/>
            <person name="Thoren M.H."/>
            <person name="Johannesson H."/>
        </authorList>
    </citation>
    <scope>NUCLEOTIDE SEQUENCE</scope>
    <source>
        <strain evidence="1">PSN4</strain>
    </source>
</reference>
<dbReference type="Proteomes" id="UP001239445">
    <property type="component" value="Unassembled WGS sequence"/>
</dbReference>
<dbReference type="EMBL" id="MU839836">
    <property type="protein sequence ID" value="KAK1753964.1"/>
    <property type="molecule type" value="Genomic_DNA"/>
</dbReference>
<protein>
    <recommendedName>
        <fullName evidence="3">Fungal N-terminal domain-containing protein</fullName>
    </recommendedName>
</protein>
<comment type="caution">
    <text evidence="1">The sequence shown here is derived from an EMBL/GenBank/DDBJ whole genome shotgun (WGS) entry which is preliminary data.</text>
</comment>
<gene>
    <name evidence="1" type="ORF">QBC47DRAFT_32587</name>
</gene>
<keyword evidence="2" id="KW-1185">Reference proteome</keyword>
<evidence type="ECO:0008006" key="3">
    <source>
        <dbReference type="Google" id="ProtNLM"/>
    </source>
</evidence>
<dbReference type="AlphaFoldDB" id="A0AAJ0BAX1"/>
<accession>A0AAJ0BAX1</accession>
<evidence type="ECO:0000313" key="2">
    <source>
        <dbReference type="Proteomes" id="UP001239445"/>
    </source>
</evidence>